<dbReference type="Proteomes" id="UP000821865">
    <property type="component" value="Chromosome 8"/>
</dbReference>
<accession>A0ACB8C912</accession>
<protein>
    <submittedName>
        <fullName evidence="1">Uncharacterized protein</fullName>
    </submittedName>
</protein>
<reference evidence="1" key="1">
    <citation type="submission" date="2020-05" db="EMBL/GenBank/DDBJ databases">
        <title>Large-scale comparative analyses of tick genomes elucidate their genetic diversity and vector capacities.</title>
        <authorList>
            <person name="Jia N."/>
            <person name="Wang J."/>
            <person name="Shi W."/>
            <person name="Du L."/>
            <person name="Sun Y."/>
            <person name="Zhan W."/>
            <person name="Jiang J."/>
            <person name="Wang Q."/>
            <person name="Zhang B."/>
            <person name="Ji P."/>
            <person name="Sakyi L.B."/>
            <person name="Cui X."/>
            <person name="Yuan T."/>
            <person name="Jiang B."/>
            <person name="Yang W."/>
            <person name="Lam T.T.-Y."/>
            <person name="Chang Q."/>
            <person name="Ding S."/>
            <person name="Wang X."/>
            <person name="Zhu J."/>
            <person name="Ruan X."/>
            <person name="Zhao L."/>
            <person name="Wei J."/>
            <person name="Que T."/>
            <person name="Du C."/>
            <person name="Cheng J."/>
            <person name="Dai P."/>
            <person name="Han X."/>
            <person name="Huang E."/>
            <person name="Gao Y."/>
            <person name="Liu J."/>
            <person name="Shao H."/>
            <person name="Ye R."/>
            <person name="Li L."/>
            <person name="Wei W."/>
            <person name="Wang X."/>
            <person name="Wang C."/>
            <person name="Yang T."/>
            <person name="Huo Q."/>
            <person name="Li W."/>
            <person name="Guo W."/>
            <person name="Chen H."/>
            <person name="Zhou L."/>
            <person name="Ni X."/>
            <person name="Tian J."/>
            <person name="Zhou Y."/>
            <person name="Sheng Y."/>
            <person name="Liu T."/>
            <person name="Pan Y."/>
            <person name="Xia L."/>
            <person name="Li J."/>
            <person name="Zhao F."/>
            <person name="Cao W."/>
        </authorList>
    </citation>
    <scope>NUCLEOTIDE SEQUENCE</scope>
    <source>
        <strain evidence="1">Dsil-2018</strain>
    </source>
</reference>
<proteinExistence type="predicted"/>
<comment type="caution">
    <text evidence="1">The sequence shown here is derived from an EMBL/GenBank/DDBJ whole genome shotgun (WGS) entry which is preliminary data.</text>
</comment>
<dbReference type="EMBL" id="CM023477">
    <property type="protein sequence ID" value="KAH7937340.1"/>
    <property type="molecule type" value="Genomic_DNA"/>
</dbReference>
<evidence type="ECO:0000313" key="2">
    <source>
        <dbReference type="Proteomes" id="UP000821865"/>
    </source>
</evidence>
<name>A0ACB8C912_DERSI</name>
<keyword evidence="2" id="KW-1185">Reference proteome</keyword>
<sequence>MFYDIGCDVNKRFRNRKILSWPTDYLPFEWSYPAPTDVIARSGDLVSDTGPTDPTMPLSGFELSDELKTATPEVKRVFSLQLANMRQIHEAKQNRFVKLCQRHPYDFDSFEYKVARKTFLVRKLKELYHMNPKRRELKDALAKAIERRNKALKYLYRYDRERFHFVTHTLHITYTPAQLHHITLPVTKKGDLRRLTGEYCERIKQDKMNAFHQKLRAEQVAFLEEKCRAEEWIRAEGERLGLSEDERKSTEYVGVLDKVKHAE</sequence>
<evidence type="ECO:0000313" key="1">
    <source>
        <dbReference type="EMBL" id="KAH7937340.1"/>
    </source>
</evidence>
<gene>
    <name evidence="1" type="ORF">HPB49_011023</name>
</gene>
<organism evidence="1 2">
    <name type="scientific">Dermacentor silvarum</name>
    <name type="common">Tick</name>
    <dbReference type="NCBI Taxonomy" id="543639"/>
    <lineage>
        <taxon>Eukaryota</taxon>
        <taxon>Metazoa</taxon>
        <taxon>Ecdysozoa</taxon>
        <taxon>Arthropoda</taxon>
        <taxon>Chelicerata</taxon>
        <taxon>Arachnida</taxon>
        <taxon>Acari</taxon>
        <taxon>Parasitiformes</taxon>
        <taxon>Ixodida</taxon>
        <taxon>Ixodoidea</taxon>
        <taxon>Ixodidae</taxon>
        <taxon>Rhipicephalinae</taxon>
        <taxon>Dermacentor</taxon>
    </lineage>
</organism>